<dbReference type="RefSeq" id="WP_011991808.1">
    <property type="nucleotide sequence ID" value="NC_009715.2"/>
</dbReference>
<keyword evidence="1" id="KW-0472">Membrane</keyword>
<gene>
    <name evidence="2" type="ORF">CCV52592_0908</name>
</gene>
<dbReference type="EMBL" id="CP000767">
    <property type="protein sequence ID" value="EAU01127.1"/>
    <property type="molecule type" value="Genomic_DNA"/>
</dbReference>
<accession>A7GWI7</accession>
<sequence>MAEKQKSFWPYGILLAIVLCVAACVATIIISLNHPVQLDSFYMDRYQNVDENINEIKAAQGRFEEKFSVGFGGAEFKNLQGCFEFMIAPKSGELSNLNAKILLTRPETNEFNKELDSSFQGQILKTDEISLPKEGRWQILLKLNDGNDTGFYRFDFNATR</sequence>
<dbReference type="Proteomes" id="UP000006380">
    <property type="component" value="Chromosome"/>
</dbReference>
<keyword evidence="1" id="KW-0812">Transmembrane</keyword>
<reference evidence="2" key="1">
    <citation type="submission" date="2016-07" db="EMBL/GenBank/DDBJ databases">
        <title>Comparative genomics of the Campylobacter concisus group.</title>
        <authorList>
            <person name="Miller W.G."/>
            <person name="Yee E."/>
            <person name="Chapman M.H."/>
            <person name="Huynh S."/>
            <person name="Bono J.L."/>
            <person name="On S.L.W."/>
            <person name="StLeger J."/>
            <person name="Foster G."/>
            <person name="Parker C.T."/>
        </authorList>
    </citation>
    <scope>NUCLEOTIDE SEQUENCE</scope>
    <source>
        <strain evidence="2">525.92</strain>
    </source>
</reference>
<dbReference type="KEGG" id="ccv:CCV52592_0908"/>
<evidence type="ECO:0000313" key="2">
    <source>
        <dbReference type="EMBL" id="EAU01127.1"/>
    </source>
</evidence>
<evidence type="ECO:0000256" key="1">
    <source>
        <dbReference type="SAM" id="Phobius"/>
    </source>
</evidence>
<dbReference type="STRING" id="360105.CCV52592_0908"/>
<dbReference type="HOGENOM" id="CLU_127149_0_0_7"/>
<feature type="transmembrane region" description="Helical" evidence="1">
    <location>
        <begin position="12"/>
        <end position="32"/>
    </location>
</feature>
<name>A7GWI7_CAMC5</name>
<dbReference type="OrthoDB" id="5324824at2"/>
<proteinExistence type="predicted"/>
<dbReference type="AlphaFoldDB" id="A7GWI7"/>
<protein>
    <submittedName>
        <fullName evidence="2">Cytochrome c oxidase-associated protein CcoH</fullName>
    </submittedName>
</protein>
<keyword evidence="3" id="KW-1185">Reference proteome</keyword>
<keyword evidence="1" id="KW-1133">Transmembrane helix</keyword>
<evidence type="ECO:0000313" key="3">
    <source>
        <dbReference type="Proteomes" id="UP000006380"/>
    </source>
</evidence>
<organism evidence="2 3">
    <name type="scientific">Campylobacter curvus (strain 525.92)</name>
    <dbReference type="NCBI Taxonomy" id="360105"/>
    <lineage>
        <taxon>Bacteria</taxon>
        <taxon>Pseudomonadati</taxon>
        <taxon>Campylobacterota</taxon>
        <taxon>Epsilonproteobacteria</taxon>
        <taxon>Campylobacterales</taxon>
        <taxon>Campylobacteraceae</taxon>
        <taxon>Campylobacter</taxon>
    </lineage>
</organism>